<dbReference type="GO" id="GO:0004842">
    <property type="term" value="F:ubiquitin-protein transferase activity"/>
    <property type="evidence" value="ECO:0007669"/>
    <property type="project" value="InterPro"/>
</dbReference>
<comment type="caution">
    <text evidence="2">The sequence shown here is derived from an EMBL/GenBank/DDBJ whole genome shotgun (WGS) entry which is preliminary data.</text>
</comment>
<dbReference type="Pfam" id="PF00632">
    <property type="entry name" value="HECT"/>
    <property type="match status" value="1"/>
</dbReference>
<dbReference type="Gene3D" id="3.30.2410.10">
    <property type="entry name" value="Hect, E3 ligase catalytic domain"/>
    <property type="match status" value="1"/>
</dbReference>
<gene>
    <name evidence="2" type="ORF">PACLA_8A083078</name>
</gene>
<dbReference type="Proteomes" id="UP001152795">
    <property type="component" value="Unassembled WGS sequence"/>
</dbReference>
<accession>A0A7D9IXF6</accession>
<name>A0A7D9IXF6_PARCT</name>
<proteinExistence type="predicted"/>
<dbReference type="SUPFAM" id="SSF56204">
    <property type="entry name" value="Hect, E3 ligase catalytic domain"/>
    <property type="match status" value="1"/>
</dbReference>
<dbReference type="InterPro" id="IPR000569">
    <property type="entry name" value="HECT_dom"/>
</dbReference>
<evidence type="ECO:0000313" key="3">
    <source>
        <dbReference type="Proteomes" id="UP001152795"/>
    </source>
</evidence>
<reference evidence="2" key="1">
    <citation type="submission" date="2020-04" db="EMBL/GenBank/DDBJ databases">
        <authorList>
            <person name="Alioto T."/>
            <person name="Alioto T."/>
            <person name="Gomez Garrido J."/>
        </authorList>
    </citation>
    <scope>NUCLEOTIDE SEQUENCE</scope>
    <source>
        <strain evidence="2">A484AB</strain>
    </source>
</reference>
<sequence>ITSDFRKAFNTPVVQVLSHGMKAISVHRTCNFRSPTNDTTLVNIAKPTLDRHSTHIARVTLVRNSHFKLGLSRGKFRRTRLEKSCLPVVVHCMNNTDANRLVIHSVTIKCNIVWEKLSNRLQQIEGKQDIERADLMRYVVYVKEKSDVFEFNMQLVKVVLNAGSQKWLLAAFSVVASLSHKLTEKNVEFQWSDASHFEGQIARWFQKMQEYDFEIIHRPGRTNSNAAFVTTFYNFGTNADKVLLSSYAVLSSLYAVPQLSVIEFDYHPMKSMFVQEVEFYGEGAKDYGGPRKEFFLMIMNAIKEKYFDKGLRQHLFYKYETVGKIMVFSGNTLPLTILQHLLSQLDHRIYNDKMLKLRMFTYTEILRQLPTFSYLFNPVYGERLSIRKVISLLKPNFSEEGSNSLKFEKEVYALFIKYLCEVAAGRRNNISLENILQFVTAMDEEPVVGYTKQPSLAFPEFQSSFLPTANTCINQLNLHQPLFGKPLPTNHIEVFELYDYAFLNSYCGMA</sequence>
<dbReference type="InterPro" id="IPR035983">
    <property type="entry name" value="Hect_E3_ubiquitin_ligase"/>
</dbReference>
<protein>
    <submittedName>
        <fullName evidence="2">Leucine-rich repeat-containing DDB_G0290503 isoform X1</fullName>
    </submittedName>
</protein>
<dbReference type="PROSITE" id="PS50237">
    <property type="entry name" value="HECT"/>
    <property type="match status" value="1"/>
</dbReference>
<dbReference type="AlphaFoldDB" id="A0A7D9IXF6"/>
<evidence type="ECO:0000313" key="2">
    <source>
        <dbReference type="EMBL" id="CAB4018489.1"/>
    </source>
</evidence>
<organism evidence="2 3">
    <name type="scientific">Paramuricea clavata</name>
    <name type="common">Red gorgonian</name>
    <name type="synonym">Violescent sea-whip</name>
    <dbReference type="NCBI Taxonomy" id="317549"/>
    <lineage>
        <taxon>Eukaryota</taxon>
        <taxon>Metazoa</taxon>
        <taxon>Cnidaria</taxon>
        <taxon>Anthozoa</taxon>
        <taxon>Octocorallia</taxon>
        <taxon>Malacalcyonacea</taxon>
        <taxon>Plexauridae</taxon>
        <taxon>Paramuricea</taxon>
    </lineage>
</organism>
<keyword evidence="1" id="KW-0833">Ubl conjugation pathway</keyword>
<dbReference type="EMBL" id="CACRXK020010027">
    <property type="protein sequence ID" value="CAB4018489.1"/>
    <property type="molecule type" value="Genomic_DNA"/>
</dbReference>
<feature type="non-terminal residue" evidence="2">
    <location>
        <position position="510"/>
    </location>
</feature>
<keyword evidence="3" id="KW-1185">Reference proteome</keyword>
<dbReference type="OrthoDB" id="5988852at2759"/>
<evidence type="ECO:0000256" key="1">
    <source>
        <dbReference type="ARBA" id="ARBA00022786"/>
    </source>
</evidence>